<protein>
    <submittedName>
        <fullName evidence="1">Uncharacterized protein</fullName>
    </submittedName>
</protein>
<reference evidence="1" key="1">
    <citation type="journal article" date="2012" name="PLoS ONE">
        <title>Gene sets for utilization of primary and secondary nutrition supplies in the distal gut of endangered iberian lynx.</title>
        <authorList>
            <person name="Alcaide M."/>
            <person name="Messina E."/>
            <person name="Richter M."/>
            <person name="Bargiela R."/>
            <person name="Peplies J."/>
            <person name="Huws S.A."/>
            <person name="Newbold C.J."/>
            <person name="Golyshin P.N."/>
            <person name="Simon M.A."/>
            <person name="Lopez G."/>
            <person name="Yakimov M.M."/>
            <person name="Ferrer M."/>
        </authorList>
    </citation>
    <scope>NUCLEOTIDE SEQUENCE</scope>
</reference>
<dbReference type="EMBL" id="AMCI01009002">
    <property type="protein sequence ID" value="EJW90167.1"/>
    <property type="molecule type" value="Genomic_DNA"/>
</dbReference>
<gene>
    <name evidence="1" type="ORF">EVA_21727</name>
</gene>
<proteinExistence type="predicted"/>
<dbReference type="AlphaFoldDB" id="J9FKN3"/>
<comment type="caution">
    <text evidence="1">The sequence shown here is derived from an EMBL/GenBank/DDBJ whole genome shotgun (WGS) entry which is preliminary data.</text>
</comment>
<feature type="non-terminal residue" evidence="1">
    <location>
        <position position="33"/>
    </location>
</feature>
<sequence>MFHLLKSNEASKAIRKNAPLSDWGTWVIQVTQQ</sequence>
<accession>J9FKN3</accession>
<evidence type="ECO:0000313" key="1">
    <source>
        <dbReference type="EMBL" id="EJW90167.1"/>
    </source>
</evidence>
<organism evidence="1">
    <name type="scientific">gut metagenome</name>
    <dbReference type="NCBI Taxonomy" id="749906"/>
    <lineage>
        <taxon>unclassified sequences</taxon>
        <taxon>metagenomes</taxon>
        <taxon>organismal metagenomes</taxon>
    </lineage>
</organism>
<name>J9FKN3_9ZZZZ</name>